<accession>A0A2M3ZNQ9</accession>
<dbReference type="EMBL" id="GGFM01009443">
    <property type="protein sequence ID" value="MBW30194.1"/>
    <property type="molecule type" value="Transcribed_RNA"/>
</dbReference>
<protein>
    <submittedName>
        <fullName evidence="1">Putative secreted peptide</fullName>
    </submittedName>
</protein>
<proteinExistence type="predicted"/>
<sequence length="71" mass="7691">MFHLDAAAAAAAAAMTNALCGCLVGIHFVTWTSAHTIEREHCCLYLAYTKHQNRTLHLKALTALSICNASF</sequence>
<reference evidence="1" key="1">
    <citation type="submission" date="2018-01" db="EMBL/GenBank/DDBJ databases">
        <title>An insight into the sialome of Amazonian anophelines.</title>
        <authorList>
            <person name="Ribeiro J.M."/>
            <person name="Scarpassa V."/>
            <person name="Calvo E."/>
        </authorList>
    </citation>
    <scope>NUCLEOTIDE SEQUENCE</scope>
    <source>
        <tissue evidence="1">Salivary glands</tissue>
    </source>
</reference>
<evidence type="ECO:0000313" key="1">
    <source>
        <dbReference type="EMBL" id="MBW30194.1"/>
    </source>
</evidence>
<organism evidence="1">
    <name type="scientific">Anopheles braziliensis</name>
    <dbReference type="NCBI Taxonomy" id="58242"/>
    <lineage>
        <taxon>Eukaryota</taxon>
        <taxon>Metazoa</taxon>
        <taxon>Ecdysozoa</taxon>
        <taxon>Arthropoda</taxon>
        <taxon>Hexapoda</taxon>
        <taxon>Insecta</taxon>
        <taxon>Pterygota</taxon>
        <taxon>Neoptera</taxon>
        <taxon>Endopterygota</taxon>
        <taxon>Diptera</taxon>
        <taxon>Nematocera</taxon>
        <taxon>Culicoidea</taxon>
        <taxon>Culicidae</taxon>
        <taxon>Anophelinae</taxon>
        <taxon>Anopheles</taxon>
    </lineage>
</organism>
<dbReference type="AlphaFoldDB" id="A0A2M3ZNQ9"/>
<name>A0A2M3ZNQ9_9DIPT</name>